<keyword evidence="2" id="KW-1133">Transmembrane helix</keyword>
<evidence type="ECO:0000313" key="5">
    <source>
        <dbReference type="EMBL" id="CAD9721188.1"/>
    </source>
</evidence>
<name>A0A7S2X1N5_9CHLO</name>
<evidence type="ECO:0000256" key="2">
    <source>
        <dbReference type="SAM" id="Phobius"/>
    </source>
</evidence>
<evidence type="ECO:0008006" key="6">
    <source>
        <dbReference type="Google" id="ProtNLM"/>
    </source>
</evidence>
<proteinExistence type="predicted"/>
<dbReference type="GO" id="GO:0006506">
    <property type="term" value="P:GPI anchor biosynthetic process"/>
    <property type="evidence" value="ECO:0007669"/>
    <property type="project" value="TreeGrafter"/>
</dbReference>
<sequence length="443" mass="48584">MRVLLVSDYFHPSVGGVETHMYNLAENLVGLGHKVVVLTCCRGGRCGVRYLRGGVKVYHLPRVPVVGGTTLPNLGALRPFRAVAIRERVEIVHCHQTSSLSLECLLHAKTLGLRCVFTCHSLQGFAEVPSIWLNKCLKVACASADACVCVSHVSKENLVLRASVRPDDVFVIPNAVHTSVFNARRRLKRIRQTSGEFARLKRVCIVSRLVYRRGIDLLCQILAEACALDPDLQFTVVGDGPKRTELERVVRQEGLERRVALLGNLPHEDVVGVLDDHNIFLNLSLTEAFGMAMLEAAAAGLLVVTTSVGGIPEIFPRLADTDPKDAVGMVLCKPEAGSVLRGLRQALGRLPRAASAIKRQHELVREAYSWEDVARRTELVYSYCGAGGSGEALYERMARGVKCGAVLGPIYCCLMVFQAIYLWALGMIQPTVELARDDPLDNR</sequence>
<feature type="domain" description="Glycosyltransferase subfamily 4-like N-terminal" evidence="4">
    <location>
        <begin position="14"/>
        <end position="179"/>
    </location>
</feature>
<dbReference type="Gene3D" id="3.40.50.2000">
    <property type="entry name" value="Glycogen Phosphorylase B"/>
    <property type="match status" value="2"/>
</dbReference>
<organism evidence="5">
    <name type="scientific">Chloropicon roscoffensis</name>
    <dbReference type="NCBI Taxonomy" id="1461544"/>
    <lineage>
        <taxon>Eukaryota</taxon>
        <taxon>Viridiplantae</taxon>
        <taxon>Chlorophyta</taxon>
        <taxon>Chloropicophyceae</taxon>
        <taxon>Chloropicales</taxon>
        <taxon>Chloropicaceae</taxon>
        <taxon>Chloropicon</taxon>
    </lineage>
</organism>
<keyword evidence="2" id="KW-0472">Membrane</keyword>
<dbReference type="GO" id="GO:0017176">
    <property type="term" value="F:phosphatidylinositol N-acetylglucosaminyltransferase activity"/>
    <property type="evidence" value="ECO:0007669"/>
    <property type="project" value="TreeGrafter"/>
</dbReference>
<keyword evidence="2" id="KW-0812">Transmembrane</keyword>
<dbReference type="PANTHER" id="PTHR45871">
    <property type="entry name" value="N-ACETYLGLUCOSAMINYL-PHOSPHATIDYLINOSITOL BIOSYNTHETIC PROTEIN"/>
    <property type="match status" value="1"/>
</dbReference>
<dbReference type="Pfam" id="PF00534">
    <property type="entry name" value="Glycos_transf_1"/>
    <property type="match status" value="1"/>
</dbReference>
<reference evidence="5" key="1">
    <citation type="submission" date="2021-01" db="EMBL/GenBank/DDBJ databases">
        <authorList>
            <person name="Corre E."/>
            <person name="Pelletier E."/>
            <person name="Niang G."/>
            <person name="Scheremetjew M."/>
            <person name="Finn R."/>
            <person name="Kale V."/>
            <person name="Holt S."/>
            <person name="Cochrane G."/>
            <person name="Meng A."/>
            <person name="Brown T."/>
            <person name="Cohen L."/>
        </authorList>
    </citation>
    <scope>NUCLEOTIDE SEQUENCE</scope>
    <source>
        <strain evidence="5">RCC2335</strain>
    </source>
</reference>
<gene>
    <name evidence="5" type="ORF">CROS1312_LOCUS454</name>
</gene>
<dbReference type="GO" id="GO:0000506">
    <property type="term" value="C:glycosylphosphatidylinositol-N-acetylglucosaminyltransferase (GPI-GnT) complex"/>
    <property type="evidence" value="ECO:0007669"/>
    <property type="project" value="TreeGrafter"/>
</dbReference>
<evidence type="ECO:0000259" key="4">
    <source>
        <dbReference type="Pfam" id="PF13439"/>
    </source>
</evidence>
<keyword evidence="1" id="KW-0328">Glycosyltransferase</keyword>
<evidence type="ECO:0000259" key="3">
    <source>
        <dbReference type="Pfam" id="PF00534"/>
    </source>
</evidence>
<accession>A0A7S2X1N5</accession>
<dbReference type="SUPFAM" id="SSF53756">
    <property type="entry name" value="UDP-Glycosyltransferase/glycogen phosphorylase"/>
    <property type="match status" value="1"/>
</dbReference>
<feature type="domain" description="Glycosyl transferase family 1" evidence="3">
    <location>
        <begin position="190"/>
        <end position="315"/>
    </location>
</feature>
<dbReference type="PANTHER" id="PTHR45871:SF1">
    <property type="entry name" value="PHOSPHATIDYLINOSITOL N-ACETYLGLUCOSAMINYLTRANSFERASE SUBUNIT A"/>
    <property type="match status" value="1"/>
</dbReference>
<dbReference type="EMBL" id="HBHM01000604">
    <property type="protein sequence ID" value="CAD9721188.1"/>
    <property type="molecule type" value="Transcribed_RNA"/>
</dbReference>
<dbReference type="InterPro" id="IPR028098">
    <property type="entry name" value="Glyco_trans_4-like_N"/>
</dbReference>
<dbReference type="InterPro" id="IPR001296">
    <property type="entry name" value="Glyco_trans_1"/>
</dbReference>
<dbReference type="Pfam" id="PF13439">
    <property type="entry name" value="Glyco_transf_4"/>
    <property type="match status" value="1"/>
</dbReference>
<evidence type="ECO:0000256" key="1">
    <source>
        <dbReference type="ARBA" id="ARBA00022676"/>
    </source>
</evidence>
<feature type="transmembrane region" description="Helical" evidence="2">
    <location>
        <begin position="406"/>
        <end position="426"/>
    </location>
</feature>
<protein>
    <recommendedName>
        <fullName evidence="6">Phosphatidylinositol N-acetylglucosaminyltransferase</fullName>
    </recommendedName>
</protein>
<dbReference type="AlphaFoldDB" id="A0A7S2X1N5"/>
<keyword evidence="1" id="KW-0808">Transferase</keyword>